<keyword evidence="7" id="KW-1005">Bacterial flagellum biogenesis</keyword>
<keyword evidence="12" id="KW-0282">Flagellum</keyword>
<keyword evidence="10" id="KW-1006">Bacterial flagellum protein export</keyword>
<evidence type="ECO:0000256" key="3">
    <source>
        <dbReference type="ARBA" id="ARBA00020392"/>
    </source>
</evidence>
<organism evidence="12 13">
    <name type="scientific">Acidimangrovimonas pyrenivorans</name>
    <dbReference type="NCBI Taxonomy" id="2030798"/>
    <lineage>
        <taxon>Bacteria</taxon>
        <taxon>Pseudomonadati</taxon>
        <taxon>Pseudomonadota</taxon>
        <taxon>Alphaproteobacteria</taxon>
        <taxon>Rhodobacterales</taxon>
        <taxon>Paracoccaceae</taxon>
        <taxon>Acidimangrovimonas</taxon>
    </lineage>
</organism>
<name>A0ABV7AP91_9RHOB</name>
<proteinExistence type="inferred from homology"/>
<keyword evidence="12" id="KW-0966">Cell projection</keyword>
<dbReference type="Gene3D" id="1.10.287.1700">
    <property type="match status" value="1"/>
</dbReference>
<evidence type="ECO:0000256" key="9">
    <source>
        <dbReference type="ARBA" id="ARBA00023136"/>
    </source>
</evidence>
<dbReference type="RefSeq" id="WP_377835573.1">
    <property type="nucleotide sequence ID" value="NZ_JBHRSK010000026.1"/>
</dbReference>
<protein>
    <recommendedName>
        <fullName evidence="3">Flagellar FliJ protein</fullName>
    </recommendedName>
</protein>
<dbReference type="EMBL" id="JBHRSK010000026">
    <property type="protein sequence ID" value="MFC2970527.1"/>
    <property type="molecule type" value="Genomic_DNA"/>
</dbReference>
<sequence>MADRKLQALTLIQRIRRHEMEQEAAGLAELNLKISALTRQKTTLLDELHNQAHGRTLEAAPYVGSYVRAVRREEARLNGEIAALEKQVAEREAVVLEHFRQMKTYGKVLDDTRAGQTREANRKEAAQADELTTLRWGRSQFT</sequence>
<keyword evidence="5" id="KW-1003">Cell membrane</keyword>
<evidence type="ECO:0000256" key="11">
    <source>
        <dbReference type="SAM" id="Coils"/>
    </source>
</evidence>
<accession>A0ABV7AP91</accession>
<dbReference type="Proteomes" id="UP001595443">
    <property type="component" value="Unassembled WGS sequence"/>
</dbReference>
<comment type="similarity">
    <text evidence="2">Belongs to the FliJ family.</text>
</comment>
<evidence type="ECO:0000256" key="10">
    <source>
        <dbReference type="ARBA" id="ARBA00023225"/>
    </source>
</evidence>
<feature type="coiled-coil region" evidence="11">
    <location>
        <begin position="20"/>
        <end position="94"/>
    </location>
</feature>
<keyword evidence="13" id="KW-1185">Reference proteome</keyword>
<dbReference type="Pfam" id="PF02050">
    <property type="entry name" value="FliJ"/>
    <property type="match status" value="1"/>
</dbReference>
<keyword evidence="9" id="KW-0472">Membrane</keyword>
<evidence type="ECO:0000256" key="8">
    <source>
        <dbReference type="ARBA" id="ARBA00022927"/>
    </source>
</evidence>
<evidence type="ECO:0000256" key="6">
    <source>
        <dbReference type="ARBA" id="ARBA00022500"/>
    </source>
</evidence>
<dbReference type="InterPro" id="IPR012823">
    <property type="entry name" value="Flagell_FliJ"/>
</dbReference>
<evidence type="ECO:0000313" key="13">
    <source>
        <dbReference type="Proteomes" id="UP001595443"/>
    </source>
</evidence>
<keyword evidence="12" id="KW-0969">Cilium</keyword>
<evidence type="ECO:0000256" key="4">
    <source>
        <dbReference type="ARBA" id="ARBA00022448"/>
    </source>
</evidence>
<comment type="caution">
    <text evidence="12">The sequence shown here is derived from an EMBL/GenBank/DDBJ whole genome shotgun (WGS) entry which is preliminary data.</text>
</comment>
<comment type="subcellular location">
    <subcellularLocation>
        <location evidence="1">Cell membrane</location>
        <topology evidence="1">Peripheral membrane protein</topology>
        <orientation evidence="1">Cytoplasmic side</orientation>
    </subcellularLocation>
</comment>
<evidence type="ECO:0000256" key="1">
    <source>
        <dbReference type="ARBA" id="ARBA00004413"/>
    </source>
</evidence>
<evidence type="ECO:0000256" key="5">
    <source>
        <dbReference type="ARBA" id="ARBA00022475"/>
    </source>
</evidence>
<gene>
    <name evidence="12" type="ORF">ACFOES_20715</name>
</gene>
<keyword evidence="11" id="KW-0175">Coiled coil</keyword>
<keyword evidence="4" id="KW-0813">Transport</keyword>
<keyword evidence="8" id="KW-0653">Protein transport</keyword>
<evidence type="ECO:0000256" key="2">
    <source>
        <dbReference type="ARBA" id="ARBA00010004"/>
    </source>
</evidence>
<reference evidence="13" key="1">
    <citation type="journal article" date="2019" name="Int. J. Syst. Evol. Microbiol.">
        <title>The Global Catalogue of Microorganisms (GCM) 10K type strain sequencing project: providing services to taxonomists for standard genome sequencing and annotation.</title>
        <authorList>
            <consortium name="The Broad Institute Genomics Platform"/>
            <consortium name="The Broad Institute Genome Sequencing Center for Infectious Disease"/>
            <person name="Wu L."/>
            <person name="Ma J."/>
        </authorList>
    </citation>
    <scope>NUCLEOTIDE SEQUENCE [LARGE SCALE GENOMIC DNA]</scope>
    <source>
        <strain evidence="13">KCTC 62192</strain>
    </source>
</reference>
<dbReference type="InterPro" id="IPR053716">
    <property type="entry name" value="Flag_assembly_chemotaxis_eff"/>
</dbReference>
<keyword evidence="6" id="KW-0145">Chemotaxis</keyword>
<evidence type="ECO:0000256" key="7">
    <source>
        <dbReference type="ARBA" id="ARBA00022795"/>
    </source>
</evidence>
<evidence type="ECO:0000313" key="12">
    <source>
        <dbReference type="EMBL" id="MFC2970527.1"/>
    </source>
</evidence>